<dbReference type="FunFam" id="3.80.10.10:FF:000095">
    <property type="entry name" value="LRR receptor-like serine/threonine-protein kinase GSO1"/>
    <property type="match status" value="1"/>
</dbReference>
<dbReference type="eggNOG" id="KOG0619">
    <property type="taxonomic scope" value="Eukaryota"/>
</dbReference>
<dbReference type="InterPro" id="IPR013210">
    <property type="entry name" value="LRR_N_plant-typ"/>
</dbReference>
<dbReference type="GO" id="GO:0005886">
    <property type="term" value="C:plasma membrane"/>
    <property type="evidence" value="ECO:0007669"/>
    <property type="project" value="UniProtKB-SubCell"/>
</dbReference>
<dbReference type="Pfam" id="PF13855">
    <property type="entry name" value="LRR_8"/>
    <property type="match status" value="1"/>
</dbReference>
<dbReference type="Proteomes" id="UP000006882">
    <property type="component" value="Chromosome G7"/>
</dbReference>
<evidence type="ECO:0000256" key="9">
    <source>
        <dbReference type="ARBA" id="ARBA00023136"/>
    </source>
</evidence>
<dbReference type="InterPro" id="IPR046956">
    <property type="entry name" value="RLP23-like"/>
</dbReference>
<dbReference type="Gene3D" id="3.80.10.10">
    <property type="entry name" value="Ribonuclease Inhibitor"/>
    <property type="match status" value="3"/>
</dbReference>
<dbReference type="EMBL" id="CM007657">
    <property type="protein sequence ID" value="ONH94824.1"/>
    <property type="molecule type" value="Genomic_DNA"/>
</dbReference>
<comment type="similarity">
    <text evidence="2">Belongs to the RLP family.</text>
</comment>
<sequence length="904" mass="99442">MGHSSASASIHHVSLIILSGILSLETIKLGLCSDDHNVGCIDIERKALLKLKQGLMDPSGRLSSWVGEDCCKWSGVGCNNITGRVNRLDLRNHYWFDYYGPTEHALIGEINPSLLVLKDLVYLDLSMNYFGGVFPSCIASLEKLKYLDLSGSSFVGVIPPNLGNLSRLFYLDLNLGILETDLQWLATLSFLKYLNLGGVNLTKTTSYWLPAINMLPSLVELHLPSCSLSIFPLTLSSINFTSLLVLDLSGNKFTSTVPPWLFNLTKLENLDLSYNSLTGKLPDSLGYLKSLRYLNLSDNSLEGPIPKSIGNLTSLDGIIPESLGELSSLVSLDIFGNKWGGAITEAHFAKLGGLRKVLIGNYPRNISFSLVFNISSDWVPPFKLRYLEIRSCQLGPKFPTWLRNQTELTTVVLLNARISGTIPDWFLQLDLQLDELSLADNQLSGRVPNSLRFSYDSLVDLSSNCYEGPLPLWSSNISRLYLRDNRFSWPILHNIGQVMPNLTQLDISTNSLSGSIPLFLGNLSQLQVILISNNLLSGEIPHFWNNIPSLVSIDLSNNSLSGTIPRSLGSLTSLQFLSLSSNNFSGEFPSLKNCTYLNILDLADNKFSGPILASIEESMPNLQILSLRSNSFTGSIPLNLCGLSAFHILDFSHNNLSGNIPHCIGNLSYLKSEATFIGNYANFGRFELVSKGRVYVYDYGAILSLVTSIDLSDNKLSGEIPMGLTSLIKLGTLNLSMNHLTGNIPANIGNLESIETLDLSLNKLSGSIPQSMVNLTFLNHLNLSYNNLSGTIPTSNQFQTFVDPSIYEGNPGLSWCPLPTGCQDNEEAPQVPSGDGEEDDGSKLEKLQFIISMVIGFCAGFWGVFGTLAMKGSWRHSYFHFIDKVKDAVLDFFPAIGTYLQKRL</sequence>
<dbReference type="Gramene" id="ONH94824">
    <property type="protein sequence ID" value="ONH94824"/>
    <property type="gene ID" value="PRUPE_7G033000"/>
</dbReference>
<keyword evidence="17" id="KW-1185">Reference proteome</keyword>
<dbReference type="AlphaFoldDB" id="A0A251N999"/>
<dbReference type="Pfam" id="PF08263">
    <property type="entry name" value="LRRNT_2"/>
    <property type="match status" value="1"/>
</dbReference>
<dbReference type="SUPFAM" id="SSF52047">
    <property type="entry name" value="RNI-like"/>
    <property type="match status" value="1"/>
</dbReference>
<proteinExistence type="inferred from homology"/>
<accession>A0A251N999</accession>
<evidence type="ECO:0000259" key="14">
    <source>
        <dbReference type="Pfam" id="PF08263"/>
    </source>
</evidence>
<evidence type="ECO:0000256" key="11">
    <source>
        <dbReference type="ARBA" id="ARBA00023180"/>
    </source>
</evidence>
<evidence type="ECO:0000256" key="13">
    <source>
        <dbReference type="SAM" id="SignalP"/>
    </source>
</evidence>
<keyword evidence="7" id="KW-0677">Repeat</keyword>
<feature type="transmembrane region" description="Helical" evidence="12">
    <location>
        <begin position="849"/>
        <end position="870"/>
    </location>
</feature>
<evidence type="ECO:0000256" key="8">
    <source>
        <dbReference type="ARBA" id="ARBA00022989"/>
    </source>
</evidence>
<evidence type="ECO:0000256" key="2">
    <source>
        <dbReference type="ARBA" id="ARBA00009592"/>
    </source>
</evidence>
<name>A0A251N999_PRUPE</name>
<comment type="subcellular location">
    <subcellularLocation>
        <location evidence="1">Cell membrane</location>
        <topology evidence="1">Single-pass type I membrane protein</topology>
    </subcellularLocation>
</comment>
<dbReference type="Pfam" id="PF23598">
    <property type="entry name" value="LRR_14"/>
    <property type="match status" value="1"/>
</dbReference>
<gene>
    <name evidence="16" type="ORF">PRUPE_7G033000</name>
</gene>
<dbReference type="InterPro" id="IPR032675">
    <property type="entry name" value="LRR_dom_sf"/>
</dbReference>
<evidence type="ECO:0000256" key="5">
    <source>
        <dbReference type="ARBA" id="ARBA00022692"/>
    </source>
</evidence>
<dbReference type="InterPro" id="IPR003591">
    <property type="entry name" value="Leu-rich_rpt_typical-subtyp"/>
</dbReference>
<dbReference type="PANTHER" id="PTHR48063:SF81">
    <property type="entry name" value="LEUCINE-RICH REPEAT-CONTAINING N-TERMINAL PLANT-TYPE DOMAIN-CONTAINING PROTEIN"/>
    <property type="match status" value="1"/>
</dbReference>
<feature type="domain" description="Disease resistance R13L4/SHOC-2-like LRR" evidence="15">
    <location>
        <begin position="243"/>
        <end position="415"/>
    </location>
</feature>
<dbReference type="Pfam" id="PF00560">
    <property type="entry name" value="LRR_1"/>
    <property type="match status" value="9"/>
</dbReference>
<keyword evidence="6 13" id="KW-0732">Signal</keyword>
<dbReference type="PANTHER" id="PTHR48063">
    <property type="entry name" value="LRR RECEPTOR-LIKE KINASE"/>
    <property type="match status" value="1"/>
</dbReference>
<evidence type="ECO:0000256" key="10">
    <source>
        <dbReference type="ARBA" id="ARBA00023170"/>
    </source>
</evidence>
<feature type="signal peptide" evidence="13">
    <location>
        <begin position="1"/>
        <end position="26"/>
    </location>
</feature>
<keyword evidence="10" id="KW-0675">Receptor</keyword>
<evidence type="ECO:0000256" key="6">
    <source>
        <dbReference type="ARBA" id="ARBA00022729"/>
    </source>
</evidence>
<dbReference type="SUPFAM" id="SSF52058">
    <property type="entry name" value="L domain-like"/>
    <property type="match status" value="1"/>
</dbReference>
<keyword evidence="8 12" id="KW-1133">Transmembrane helix</keyword>
<keyword evidence="5 12" id="KW-0812">Transmembrane</keyword>
<evidence type="ECO:0000256" key="3">
    <source>
        <dbReference type="ARBA" id="ARBA00022475"/>
    </source>
</evidence>
<keyword evidence="11" id="KW-0325">Glycoprotein</keyword>
<keyword evidence="4" id="KW-0433">Leucine-rich repeat</keyword>
<feature type="chain" id="PRO_5012174059" evidence="13">
    <location>
        <begin position="27"/>
        <end position="904"/>
    </location>
</feature>
<evidence type="ECO:0000313" key="17">
    <source>
        <dbReference type="Proteomes" id="UP000006882"/>
    </source>
</evidence>
<keyword evidence="9 12" id="KW-0472">Membrane</keyword>
<organism evidence="16 17">
    <name type="scientific">Prunus persica</name>
    <name type="common">Peach</name>
    <name type="synonym">Amygdalus persica</name>
    <dbReference type="NCBI Taxonomy" id="3760"/>
    <lineage>
        <taxon>Eukaryota</taxon>
        <taxon>Viridiplantae</taxon>
        <taxon>Streptophyta</taxon>
        <taxon>Embryophyta</taxon>
        <taxon>Tracheophyta</taxon>
        <taxon>Spermatophyta</taxon>
        <taxon>Magnoliopsida</taxon>
        <taxon>eudicotyledons</taxon>
        <taxon>Gunneridae</taxon>
        <taxon>Pentapetalae</taxon>
        <taxon>rosids</taxon>
        <taxon>fabids</taxon>
        <taxon>Rosales</taxon>
        <taxon>Rosaceae</taxon>
        <taxon>Amygdaloideae</taxon>
        <taxon>Amygdaleae</taxon>
        <taxon>Prunus</taxon>
    </lineage>
</organism>
<evidence type="ECO:0000259" key="15">
    <source>
        <dbReference type="Pfam" id="PF23598"/>
    </source>
</evidence>
<dbReference type="FunFam" id="3.80.10.10:FF:000213">
    <property type="entry name" value="Tyrosine-sulfated glycopeptide receptor 1"/>
    <property type="match status" value="1"/>
</dbReference>
<protein>
    <submittedName>
        <fullName evidence="16">Uncharacterized protein</fullName>
    </submittedName>
</protein>
<dbReference type="SMART" id="SM00369">
    <property type="entry name" value="LRR_TYP"/>
    <property type="match status" value="9"/>
</dbReference>
<keyword evidence="3" id="KW-1003">Cell membrane</keyword>
<dbReference type="STRING" id="3760.A0A251N999"/>
<feature type="domain" description="Leucine-rich repeat-containing N-terminal plant-type" evidence="14">
    <location>
        <begin position="44"/>
        <end position="79"/>
    </location>
</feature>
<dbReference type="InterPro" id="IPR055414">
    <property type="entry name" value="LRR_R13L4/SHOC2-like"/>
</dbReference>
<dbReference type="FunFam" id="3.80.10.10:FF:000649">
    <property type="entry name" value="Leucine Rich Repeat family protein"/>
    <property type="match status" value="1"/>
</dbReference>
<evidence type="ECO:0000256" key="12">
    <source>
        <dbReference type="SAM" id="Phobius"/>
    </source>
</evidence>
<evidence type="ECO:0000256" key="1">
    <source>
        <dbReference type="ARBA" id="ARBA00004251"/>
    </source>
</evidence>
<reference evidence="16 17" key="1">
    <citation type="journal article" date="2013" name="Nat. Genet.">
        <title>The high-quality draft genome of peach (Prunus persica) identifies unique patterns of genetic diversity, domestication and genome evolution.</title>
        <authorList>
            <consortium name="International Peach Genome Initiative"/>
            <person name="Verde I."/>
            <person name="Abbott A.G."/>
            <person name="Scalabrin S."/>
            <person name="Jung S."/>
            <person name="Shu S."/>
            <person name="Marroni F."/>
            <person name="Zhebentyayeva T."/>
            <person name="Dettori M.T."/>
            <person name="Grimwood J."/>
            <person name="Cattonaro F."/>
            <person name="Zuccolo A."/>
            <person name="Rossini L."/>
            <person name="Jenkins J."/>
            <person name="Vendramin E."/>
            <person name="Meisel L.A."/>
            <person name="Decroocq V."/>
            <person name="Sosinski B."/>
            <person name="Prochnik S."/>
            <person name="Mitros T."/>
            <person name="Policriti A."/>
            <person name="Cipriani G."/>
            <person name="Dondini L."/>
            <person name="Ficklin S."/>
            <person name="Goodstein D.M."/>
            <person name="Xuan P."/>
            <person name="Del Fabbro C."/>
            <person name="Aramini V."/>
            <person name="Copetti D."/>
            <person name="Gonzalez S."/>
            <person name="Horner D.S."/>
            <person name="Falchi R."/>
            <person name="Lucas S."/>
            <person name="Mica E."/>
            <person name="Maldonado J."/>
            <person name="Lazzari B."/>
            <person name="Bielenberg D."/>
            <person name="Pirona R."/>
            <person name="Miculan M."/>
            <person name="Barakat A."/>
            <person name="Testolin R."/>
            <person name="Stella A."/>
            <person name="Tartarini S."/>
            <person name="Tonutti P."/>
            <person name="Arus P."/>
            <person name="Orellana A."/>
            <person name="Wells C."/>
            <person name="Main D."/>
            <person name="Vizzotto G."/>
            <person name="Silva H."/>
            <person name="Salamini F."/>
            <person name="Schmutz J."/>
            <person name="Morgante M."/>
            <person name="Rokhsar D.S."/>
        </authorList>
    </citation>
    <scope>NUCLEOTIDE SEQUENCE [LARGE SCALE GENOMIC DNA]</scope>
    <source>
        <strain evidence="17">cv. Nemared</strain>
    </source>
</reference>
<dbReference type="InterPro" id="IPR001611">
    <property type="entry name" value="Leu-rich_rpt"/>
</dbReference>
<evidence type="ECO:0000256" key="4">
    <source>
        <dbReference type="ARBA" id="ARBA00022614"/>
    </source>
</evidence>
<dbReference type="PRINTS" id="PR00019">
    <property type="entry name" value="LEURICHRPT"/>
</dbReference>
<evidence type="ECO:0000313" key="16">
    <source>
        <dbReference type="EMBL" id="ONH94824.1"/>
    </source>
</evidence>
<evidence type="ECO:0000256" key="7">
    <source>
        <dbReference type="ARBA" id="ARBA00022737"/>
    </source>
</evidence>
<dbReference type="Pfam" id="PF13516">
    <property type="entry name" value="LRR_6"/>
    <property type="match status" value="1"/>
</dbReference>